<dbReference type="Proteomes" id="UP001239111">
    <property type="component" value="Chromosome 1"/>
</dbReference>
<reference evidence="1" key="1">
    <citation type="submission" date="2023-04" db="EMBL/GenBank/DDBJ databases">
        <title>A chromosome-level genome assembly of the parasitoid wasp Eretmocerus hayati.</title>
        <authorList>
            <person name="Zhong Y."/>
            <person name="Liu S."/>
            <person name="Liu Y."/>
        </authorList>
    </citation>
    <scope>NUCLEOTIDE SEQUENCE</scope>
    <source>
        <strain evidence="1">ZJU_SS_LIU_2023</strain>
    </source>
</reference>
<feature type="non-terminal residue" evidence="1">
    <location>
        <position position="1"/>
    </location>
</feature>
<protein>
    <submittedName>
        <fullName evidence="1">Uncharacterized protein</fullName>
    </submittedName>
</protein>
<organism evidence="1 2">
    <name type="scientific">Eretmocerus hayati</name>
    <dbReference type="NCBI Taxonomy" id="131215"/>
    <lineage>
        <taxon>Eukaryota</taxon>
        <taxon>Metazoa</taxon>
        <taxon>Ecdysozoa</taxon>
        <taxon>Arthropoda</taxon>
        <taxon>Hexapoda</taxon>
        <taxon>Insecta</taxon>
        <taxon>Pterygota</taxon>
        <taxon>Neoptera</taxon>
        <taxon>Endopterygota</taxon>
        <taxon>Hymenoptera</taxon>
        <taxon>Apocrita</taxon>
        <taxon>Proctotrupomorpha</taxon>
        <taxon>Chalcidoidea</taxon>
        <taxon>Aphelinidae</taxon>
        <taxon>Aphelininae</taxon>
        <taxon>Eretmocerus</taxon>
    </lineage>
</organism>
<accession>A0ACC2PH13</accession>
<name>A0ACC2PH13_9HYME</name>
<keyword evidence="2" id="KW-1185">Reference proteome</keyword>
<evidence type="ECO:0000313" key="1">
    <source>
        <dbReference type="EMBL" id="KAJ8682333.1"/>
    </source>
</evidence>
<evidence type="ECO:0000313" key="2">
    <source>
        <dbReference type="Proteomes" id="UP001239111"/>
    </source>
</evidence>
<gene>
    <name evidence="1" type="ORF">QAD02_018125</name>
</gene>
<dbReference type="EMBL" id="CM056741">
    <property type="protein sequence ID" value="KAJ8682333.1"/>
    <property type="molecule type" value="Genomic_DNA"/>
</dbReference>
<proteinExistence type="predicted"/>
<sequence length="1233" mass="141383">CGPVCLQRSVKNVVIKMDEDRMWKDVYERIVDEQEKRKRGEHQLHDWQISHEARLQEEDGGFFEKLGVRLAEKAQQQTQQESLTDEIVPICDSNLENGNVEEVCVVAEKRGALFAEKETALRNQINSGLDNEEDQKIQAGGDSSGSDSESHEAAIDFVAQSVGLNIEELYTAVLFITQHNIGSNLSEDVEQDAILSYLQKAFNIDNGTHEKILQETRQMEAPEMLVNIEVMEAKELLPKDSNGLSDPFCLLYLESAPTKRYNTAVKTETLTPVWLEHFEMPIADPENDILVVEVWDFDAAESVPEKMGKVKNVKGFKGMVKLAKEIAITATNGNHNNEFIGGIRVPLKEIPAAGQLKWHSLDKRNCKVAKHRGLIKLRLGFSAEHNAQVALQEHRHLVRILLLHELETKYANDQNNSKYEWNEDSWSPAAKLVLQQHGVQRGLSPYILALARFVEIAAIQREHQLSFEALQLLVEKIVEGMKEDEKLRENQEFCDLFWQSTKKALHSALGTLRKIRRLPADKDSTLKQILAIIRIVSSLSSLEIPEEVDLFPAKLYPWFPQEILDDNKVSVLQAMEFAVIRGAAEWFDYILSNNNSGNDSDEAALRYHIKVIQLIRLDLQRAMELHEKLFIKTINFPYTKTIYVTYEKRVSDLCMVIVEDICGRLGKIKIGSSEDPELNLGTTLFELYLAVQRFAAVGQNFCPEDLEDQRVQRYYDWFRAGVAHWLEIAVYKALKRIERAVEFDNLQPVDTSVQYSSSAVDTLTIFYQIKVFWTQLAWPDAEGAYAFIAKIVDDICKCCTYYVDKMSERAEREQEIENMKSPNNVYGRQFDVSVAWCYAINNIDHVRTSIEPLTKDLGFEEVLETLADTKSQQEAERCRQTLQLIVDNAKDTVRNRIVQMLEFVANKMAPAMSRYLMEGAELSDSTSNAMDRLMEYLDSNLVTLHDNLNEDNFRRILMVIWEMMADILHKLVNDNLGKRRPPSYYANLHKTLQTLIQFFNLGADDLANIKVLENIEKALKLYGLETNDLIHQFYIDRLAEQNSIDNEPYGQLTVKAYFLNDMLYVQILNARNLRSPDGGKCDTYVRIRIFPEEAFTGQKNHKTGVQKDTQFPLYEESFSIPLTPEQRKLDKAIIMFEMKDKDFLRTKFMAECFLMFSEIQEAESYQGFAQLPQKHLKLSRPTTQSSEAIHVLSRRKGDNLASDFVSKMQSKMNENSSLASNLVSKIQFKMSSS</sequence>
<comment type="caution">
    <text evidence="1">The sequence shown here is derived from an EMBL/GenBank/DDBJ whole genome shotgun (WGS) entry which is preliminary data.</text>
</comment>